<comment type="caution">
    <text evidence="3">The sequence shown here is derived from an EMBL/GenBank/DDBJ whole genome shotgun (WGS) entry which is preliminary data.</text>
</comment>
<proteinExistence type="predicted"/>
<reference evidence="4" key="1">
    <citation type="journal article" date="2019" name="Nat. Commun.">
        <title>Expansion of phycobilisome linker gene families in mesophilic red algae.</title>
        <authorList>
            <person name="Lee J."/>
            <person name="Kim D."/>
            <person name="Bhattacharya D."/>
            <person name="Yoon H.S."/>
        </authorList>
    </citation>
    <scope>NUCLEOTIDE SEQUENCE [LARGE SCALE GENOMIC DNA]</scope>
    <source>
        <strain evidence="4">CCMP 1328</strain>
    </source>
</reference>
<protein>
    <submittedName>
        <fullName evidence="3">Uncharacterized protein</fullName>
    </submittedName>
</protein>
<keyword evidence="2" id="KW-0472">Membrane</keyword>
<evidence type="ECO:0000256" key="2">
    <source>
        <dbReference type="SAM" id="Phobius"/>
    </source>
</evidence>
<keyword evidence="2" id="KW-1133">Transmembrane helix</keyword>
<dbReference type="OrthoDB" id="272512at2759"/>
<sequence length="350" mass="37567">MEKYRSSTDAATGIHPFLPPSAAVSRGSTPFAACVLGALVLAPVWLPVVLVWLVLDGLHMCGLRDAVAGRALLSMLGGANLLDPTMSDMQTYKPAGRRRRTDETTPTQTSDHEWIKIRNAHGALVVVNTPTPLAVLLLSLKISPTFVVPAQSGCGMAVPASHVVEISTRQAVLLASAARFGDWRRILLSISCGKSSASSAAATSGQTTELSALLKQKKQARGGPVVIFAEGMPTNGRGVARFAFSLDASNELRGKSDSSFSMFACGFLYELAPQAVPRVEVSRTRYFVRLLGSASFLRPLRICMSVQVVPEPGRLEHARAALAQCVRLPLLNVGTEERERFESQWAEANK</sequence>
<evidence type="ECO:0000256" key="1">
    <source>
        <dbReference type="SAM" id="MobiDB-lite"/>
    </source>
</evidence>
<dbReference type="AlphaFoldDB" id="A0A5J4YPB5"/>
<evidence type="ECO:0000313" key="3">
    <source>
        <dbReference type="EMBL" id="KAA8493289.1"/>
    </source>
</evidence>
<gene>
    <name evidence="3" type="ORF">FVE85_8734</name>
</gene>
<accession>A0A5J4YPB5</accession>
<evidence type="ECO:0000313" key="4">
    <source>
        <dbReference type="Proteomes" id="UP000324585"/>
    </source>
</evidence>
<organism evidence="3 4">
    <name type="scientific">Porphyridium purpureum</name>
    <name type="common">Red alga</name>
    <name type="synonym">Porphyridium cruentum</name>
    <dbReference type="NCBI Taxonomy" id="35688"/>
    <lineage>
        <taxon>Eukaryota</taxon>
        <taxon>Rhodophyta</taxon>
        <taxon>Bangiophyceae</taxon>
        <taxon>Porphyridiales</taxon>
        <taxon>Porphyridiaceae</taxon>
        <taxon>Porphyridium</taxon>
    </lineage>
</organism>
<name>A0A5J4YPB5_PORPP</name>
<keyword evidence="2" id="KW-0812">Transmembrane</keyword>
<dbReference type="EMBL" id="VRMN01000007">
    <property type="protein sequence ID" value="KAA8493289.1"/>
    <property type="molecule type" value="Genomic_DNA"/>
</dbReference>
<feature type="region of interest" description="Disordered" evidence="1">
    <location>
        <begin position="91"/>
        <end position="111"/>
    </location>
</feature>
<feature type="transmembrane region" description="Helical" evidence="2">
    <location>
        <begin position="30"/>
        <end position="55"/>
    </location>
</feature>
<dbReference type="Proteomes" id="UP000324585">
    <property type="component" value="Unassembled WGS sequence"/>
</dbReference>
<keyword evidence="4" id="KW-1185">Reference proteome</keyword>
<dbReference type="OMA" id="HEWIKIR"/>